<sequence length="164" mass="18019">MSKAGPDRNFRDSLRDLQAAYRCCGTKTEGESEGEVSEEGDQDDGGMALSVLIITLLAVLYEAIKVGKAKILQQMMPVITPSISQEVLGEPERASIDTGNRQLTTTPKKLFPWHIAQTVLHVVQVVLGYLVMLAVMTYNTWIFLGVIVGSTIGYFLTFPLLNAR</sequence>
<feature type="transmembrane region" description="Helical" evidence="5">
    <location>
        <begin position="110"/>
        <end position="135"/>
    </location>
</feature>
<keyword evidence="3 5" id="KW-1133">Transmembrane helix</keyword>
<protein>
    <recommendedName>
        <fullName evidence="5">Copper transport protein</fullName>
    </recommendedName>
</protein>
<dbReference type="InterPro" id="IPR007274">
    <property type="entry name" value="Cop_transporter"/>
</dbReference>
<proteinExistence type="inferred from homology"/>
<dbReference type="Ensembl" id="ENSSMRT00000015263.1">
    <property type="protein sequence ID" value="ENSSMRP00000013109.1"/>
    <property type="gene ID" value="ENSSMRG00000010207.1"/>
</dbReference>
<comment type="similarity">
    <text evidence="5">Belongs to the copper transporter (Ctr) (TC 1.A.56) family. SLC31A subfamily.</text>
</comment>
<evidence type="ECO:0000256" key="5">
    <source>
        <dbReference type="RuleBase" id="RU367022"/>
    </source>
</evidence>
<organism evidence="6 7">
    <name type="scientific">Salvator merianae</name>
    <name type="common">Argentine black and white tegu</name>
    <name type="synonym">Tupinambis merianae</name>
    <dbReference type="NCBI Taxonomy" id="96440"/>
    <lineage>
        <taxon>Eukaryota</taxon>
        <taxon>Metazoa</taxon>
        <taxon>Chordata</taxon>
        <taxon>Craniata</taxon>
        <taxon>Vertebrata</taxon>
        <taxon>Euteleostomi</taxon>
        <taxon>Lepidosauria</taxon>
        <taxon>Squamata</taxon>
        <taxon>Bifurcata</taxon>
        <taxon>Unidentata</taxon>
        <taxon>Episquamata</taxon>
        <taxon>Laterata</taxon>
        <taxon>Teiioidea</taxon>
        <taxon>Teiidae</taxon>
        <taxon>Salvator</taxon>
    </lineage>
</organism>
<evidence type="ECO:0000256" key="4">
    <source>
        <dbReference type="ARBA" id="ARBA00023136"/>
    </source>
</evidence>
<keyword evidence="5" id="KW-0813">Transport</keyword>
<dbReference type="GO" id="GO:0015677">
    <property type="term" value="P:copper ion import"/>
    <property type="evidence" value="ECO:0007669"/>
    <property type="project" value="Ensembl"/>
</dbReference>
<dbReference type="Proteomes" id="UP000694421">
    <property type="component" value="Unplaced"/>
</dbReference>
<keyword evidence="7" id="KW-1185">Reference proteome</keyword>
<feature type="transmembrane region" description="Helical" evidence="5">
    <location>
        <begin position="141"/>
        <end position="161"/>
    </location>
</feature>
<dbReference type="GO" id="GO:0005765">
    <property type="term" value="C:lysosomal membrane"/>
    <property type="evidence" value="ECO:0007669"/>
    <property type="project" value="Ensembl"/>
</dbReference>
<keyword evidence="2 5" id="KW-0812">Transmembrane</keyword>
<dbReference type="PANTHER" id="PTHR12483">
    <property type="entry name" value="SOLUTE CARRIER FAMILY 31 COPPER TRANSPORTERS"/>
    <property type="match status" value="1"/>
</dbReference>
<keyword evidence="4 5" id="KW-0472">Membrane</keyword>
<keyword evidence="5" id="KW-0406">Ion transport</keyword>
<dbReference type="GeneTree" id="ENSGT00940000159996"/>
<evidence type="ECO:0000256" key="2">
    <source>
        <dbReference type="ARBA" id="ARBA00022692"/>
    </source>
</evidence>
<reference evidence="6" key="1">
    <citation type="submission" date="2025-08" db="UniProtKB">
        <authorList>
            <consortium name="Ensembl"/>
        </authorList>
    </citation>
    <scope>IDENTIFICATION</scope>
</reference>
<evidence type="ECO:0000256" key="1">
    <source>
        <dbReference type="ARBA" id="ARBA00004107"/>
    </source>
</evidence>
<evidence type="ECO:0000313" key="7">
    <source>
        <dbReference type="Proteomes" id="UP000694421"/>
    </source>
</evidence>
<reference evidence="6" key="2">
    <citation type="submission" date="2025-09" db="UniProtKB">
        <authorList>
            <consortium name="Ensembl"/>
        </authorList>
    </citation>
    <scope>IDENTIFICATION</scope>
</reference>
<keyword evidence="5" id="KW-0186">Copper</keyword>
<evidence type="ECO:0000256" key="3">
    <source>
        <dbReference type="ARBA" id="ARBA00022989"/>
    </source>
</evidence>
<evidence type="ECO:0000313" key="6">
    <source>
        <dbReference type="Ensembl" id="ENSSMRP00000013109.1"/>
    </source>
</evidence>
<dbReference type="GO" id="GO:0031902">
    <property type="term" value="C:late endosome membrane"/>
    <property type="evidence" value="ECO:0007669"/>
    <property type="project" value="UniProtKB-SubCell"/>
</dbReference>
<dbReference type="PANTHER" id="PTHR12483:SF8">
    <property type="entry name" value="PROTEIN SLC31A2"/>
    <property type="match status" value="1"/>
</dbReference>
<dbReference type="GO" id="GO:0005375">
    <property type="term" value="F:copper ion transmembrane transporter activity"/>
    <property type="evidence" value="ECO:0007669"/>
    <property type="project" value="UniProtKB-UniRule"/>
</dbReference>
<name>A0A8D0BUQ8_SALMN</name>
<comment type="subcellular location">
    <subcellularLocation>
        <location evidence="1">Late endosome membrane</location>
        <topology evidence="1">Multi-pass membrane protein</topology>
    </subcellularLocation>
    <subcellularLocation>
        <location evidence="5">Membrane</location>
        <topology evidence="5">Multi-pass membrane protein</topology>
    </subcellularLocation>
</comment>
<accession>A0A8D0BUQ8</accession>
<feature type="transmembrane region" description="Helical" evidence="5">
    <location>
        <begin position="45"/>
        <end position="64"/>
    </location>
</feature>
<dbReference type="GO" id="GO:0005886">
    <property type="term" value="C:plasma membrane"/>
    <property type="evidence" value="ECO:0007669"/>
    <property type="project" value="Ensembl"/>
</dbReference>
<keyword evidence="5" id="KW-0187">Copper transport</keyword>
<dbReference type="Pfam" id="PF04145">
    <property type="entry name" value="Ctr"/>
    <property type="match status" value="1"/>
</dbReference>
<dbReference type="AlphaFoldDB" id="A0A8D0BUQ8"/>